<evidence type="ECO:0000313" key="2">
    <source>
        <dbReference type="Proteomes" id="UP000234661"/>
    </source>
</evidence>
<evidence type="ECO:0000313" key="1">
    <source>
        <dbReference type="EMBL" id="PLM65043.1"/>
    </source>
</evidence>
<proteinExistence type="predicted"/>
<dbReference type="Proteomes" id="UP000234661">
    <property type="component" value="Unassembled WGS sequence"/>
</dbReference>
<sequence length="176" mass="19908">MQLYHGTRQRFEKFDVSFMGTGEAGEIPACWFTDNFKGARHHALRVNHNPGQALVYQCGLKPGAIIADYSKPLTEQPAVYDRLIAGLPVIISSNLSTGRDWHLLNSPYYGNHKGRVWYQGIRGKGDATIINLFRKCGIHGVHDWELHNTDAHYQGPTIVIFDTEVLEIQDIVEVNY</sequence>
<reference evidence="1 2" key="1">
    <citation type="submission" date="2017-11" db="EMBL/GenBank/DDBJ databases">
        <authorList>
            <person name="Han C.G."/>
        </authorList>
    </citation>
    <scope>NUCLEOTIDE SEQUENCE [LARGE SCALE GENOMIC DNA]</scope>
    <source>
        <strain evidence="1 2">A2</strain>
    </source>
</reference>
<organism evidence="1 2">
    <name type="scientific">Klebsiella michiganensis</name>
    <dbReference type="NCBI Taxonomy" id="1134687"/>
    <lineage>
        <taxon>Bacteria</taxon>
        <taxon>Pseudomonadati</taxon>
        <taxon>Pseudomonadota</taxon>
        <taxon>Gammaproteobacteria</taxon>
        <taxon>Enterobacterales</taxon>
        <taxon>Enterobacteriaceae</taxon>
        <taxon>Klebsiella/Raoultella group</taxon>
        <taxon>Klebsiella</taxon>
    </lineage>
</organism>
<dbReference type="EMBL" id="PIET01000249">
    <property type="protein sequence ID" value="PLM65043.1"/>
    <property type="molecule type" value="Genomic_DNA"/>
</dbReference>
<accession>A0A2J4ZPT9</accession>
<dbReference type="AlphaFoldDB" id="A0A2J4ZPT9"/>
<name>A0A2J4ZPT9_9ENTR</name>
<gene>
    <name evidence="1" type="ORF">CWM85_11070</name>
</gene>
<reference evidence="1 2" key="2">
    <citation type="submission" date="2018-01" db="EMBL/GenBank/DDBJ databases">
        <title>Genomic study of Klebsiella pneumoniae.</title>
        <authorList>
            <person name="Yang Y."/>
            <person name="Bicalho R."/>
        </authorList>
    </citation>
    <scope>NUCLEOTIDE SEQUENCE [LARGE SCALE GENOMIC DNA]</scope>
    <source>
        <strain evidence="1 2">A2</strain>
    </source>
</reference>
<protein>
    <recommendedName>
        <fullName evidence="3">DUF3990 domain-containing protein</fullName>
    </recommendedName>
</protein>
<comment type="caution">
    <text evidence="1">The sequence shown here is derived from an EMBL/GenBank/DDBJ whole genome shotgun (WGS) entry which is preliminary data.</text>
</comment>
<evidence type="ECO:0008006" key="3">
    <source>
        <dbReference type="Google" id="ProtNLM"/>
    </source>
</evidence>